<dbReference type="AlphaFoldDB" id="A0A3A1NED9"/>
<reference evidence="3 4" key="1">
    <citation type="submission" date="2018-08" db="EMBL/GenBank/DDBJ databases">
        <title>Proposal of Muricauda 72 sp.nov. and Muricauda NH166 sp.nov., isolated from seawater.</title>
        <authorList>
            <person name="Cheng H."/>
            <person name="Wu Y.-H."/>
            <person name="Guo L.-L."/>
            <person name="Xu X.-W."/>
        </authorList>
    </citation>
    <scope>NUCLEOTIDE SEQUENCE [LARGE SCALE GENOMIC DNA]</scope>
    <source>
        <strain evidence="3 4">72</strain>
    </source>
</reference>
<accession>A0A3A1NED9</accession>
<dbReference type="InterPro" id="IPR025164">
    <property type="entry name" value="Toastrack_DUF4097"/>
</dbReference>
<organism evidence="3 4">
    <name type="scientific">Flagellimonas pelagia</name>
    <dbReference type="NCBI Taxonomy" id="2306998"/>
    <lineage>
        <taxon>Bacteria</taxon>
        <taxon>Pseudomonadati</taxon>
        <taxon>Bacteroidota</taxon>
        <taxon>Flavobacteriia</taxon>
        <taxon>Flavobacteriales</taxon>
        <taxon>Flavobacteriaceae</taxon>
        <taxon>Flagellimonas</taxon>
    </lineage>
</organism>
<evidence type="ECO:0000259" key="2">
    <source>
        <dbReference type="Pfam" id="PF13349"/>
    </source>
</evidence>
<evidence type="ECO:0000256" key="1">
    <source>
        <dbReference type="SAM" id="SignalP"/>
    </source>
</evidence>
<name>A0A3A1NED9_9FLAO</name>
<feature type="chain" id="PRO_5017242510" description="DUF4097 domain-containing protein" evidence="1">
    <location>
        <begin position="31"/>
        <end position="278"/>
    </location>
</feature>
<dbReference type="Proteomes" id="UP000266691">
    <property type="component" value="Unassembled WGS sequence"/>
</dbReference>
<proteinExistence type="predicted"/>
<keyword evidence="1" id="KW-0732">Signal</keyword>
<evidence type="ECO:0000313" key="3">
    <source>
        <dbReference type="EMBL" id="RIV43051.1"/>
    </source>
</evidence>
<feature type="signal peptide" evidence="1">
    <location>
        <begin position="1"/>
        <end position="30"/>
    </location>
</feature>
<dbReference type="Pfam" id="PF13349">
    <property type="entry name" value="DUF4097"/>
    <property type="match status" value="1"/>
</dbReference>
<protein>
    <recommendedName>
        <fullName evidence="2">DUF4097 domain-containing protein</fullName>
    </recommendedName>
</protein>
<gene>
    <name evidence="3" type="ORF">D2V05_15720</name>
</gene>
<feature type="domain" description="DUF4097" evidence="2">
    <location>
        <begin position="138"/>
        <end position="250"/>
    </location>
</feature>
<sequence length="278" mass="29991">MYSSKKYKVMKKIRTIVVIALALFTGVLSAQDKEIDLFAIPLSNPGQAGKLELDQISGSITVAGYEGKEVIVKVSVVEDGKSSSKEKNGMKRIGGSGLNISAEEKNNVVRINNEMWSKEADFDIKVPYNFSLKLSTVNNGDIAVQGVSGDLEISNVNGGISLQNVEGAVTANTTNGPVKVDFKSMGNMSDMAFSSFNGNVEVTFPNSIKANVKAKSDMGDVYTDFDMAISENKPVVDKKQSSGSYKVKLEQWVKGKINGGGPEFLFKTFNGDIMIKSK</sequence>
<dbReference type="EMBL" id="QXFI01000033">
    <property type="protein sequence ID" value="RIV43051.1"/>
    <property type="molecule type" value="Genomic_DNA"/>
</dbReference>
<evidence type="ECO:0000313" key="4">
    <source>
        <dbReference type="Proteomes" id="UP000266691"/>
    </source>
</evidence>
<comment type="caution">
    <text evidence="3">The sequence shown here is derived from an EMBL/GenBank/DDBJ whole genome shotgun (WGS) entry which is preliminary data.</text>
</comment>